<proteinExistence type="inferred from homology"/>
<dbReference type="Pfam" id="PF02784">
    <property type="entry name" value="Orn_Arg_deC_N"/>
    <property type="match status" value="1"/>
</dbReference>
<dbReference type="PRINTS" id="PR01182">
    <property type="entry name" value="ORNDCRBXLASE"/>
</dbReference>
<dbReference type="InterPro" id="IPR009006">
    <property type="entry name" value="Ala_racemase/Decarboxylase_C"/>
</dbReference>
<dbReference type="GO" id="GO:0033387">
    <property type="term" value="P:putrescine biosynthetic process from arginine, via ornithine"/>
    <property type="evidence" value="ECO:0007669"/>
    <property type="project" value="TreeGrafter"/>
</dbReference>
<dbReference type="SUPFAM" id="SSF51419">
    <property type="entry name" value="PLP-binding barrel"/>
    <property type="match status" value="1"/>
</dbReference>
<feature type="active site" description="Proton donor" evidence="5">
    <location>
        <position position="317"/>
    </location>
</feature>
<comment type="caution">
    <text evidence="7">The sequence shown here is derived from an EMBL/GenBank/DDBJ whole genome shotgun (WGS) entry which is preliminary data.</text>
</comment>
<dbReference type="FunFam" id="3.20.20.10:FF:000008">
    <property type="entry name" value="Ornithine decarboxylase"/>
    <property type="match status" value="1"/>
</dbReference>
<reference evidence="7" key="1">
    <citation type="submission" date="2020-04" db="EMBL/GenBank/DDBJ databases">
        <authorList>
            <person name="Zhang T."/>
        </authorList>
    </citation>
    <scope>NUCLEOTIDE SEQUENCE</scope>
    <source>
        <strain evidence="7">HKST-UBA16</strain>
    </source>
</reference>
<protein>
    <submittedName>
        <fullName evidence="7">Type III PLP-dependent enzyme</fullName>
    </submittedName>
</protein>
<evidence type="ECO:0000313" key="8">
    <source>
        <dbReference type="Proteomes" id="UP000748332"/>
    </source>
</evidence>
<organism evidence="7 8">
    <name type="scientific">Candidatus Dojkabacteria bacterium</name>
    <dbReference type="NCBI Taxonomy" id="2099670"/>
    <lineage>
        <taxon>Bacteria</taxon>
        <taxon>Candidatus Dojkabacteria</taxon>
    </lineage>
</organism>
<keyword evidence="4" id="KW-0456">Lyase</keyword>
<dbReference type="InterPro" id="IPR002433">
    <property type="entry name" value="Orn_de-COase"/>
</dbReference>
<name>A0A955I080_9BACT</name>
<dbReference type="Gene3D" id="3.20.20.10">
    <property type="entry name" value="Alanine racemase"/>
    <property type="match status" value="1"/>
</dbReference>
<evidence type="ECO:0000256" key="2">
    <source>
        <dbReference type="ARBA" id="ARBA00008872"/>
    </source>
</evidence>
<dbReference type="Gene3D" id="2.40.37.10">
    <property type="entry name" value="Lyase, Ornithine Decarboxylase, Chain A, domain 1"/>
    <property type="match status" value="1"/>
</dbReference>
<comment type="cofactor">
    <cofactor evidence="1 5">
        <name>pyridoxal 5'-phosphate</name>
        <dbReference type="ChEBI" id="CHEBI:597326"/>
    </cofactor>
</comment>
<feature type="modified residue" description="N6-(pyridoxal phosphate)lysine" evidence="5">
    <location>
        <position position="44"/>
    </location>
</feature>
<dbReference type="Proteomes" id="UP000748332">
    <property type="component" value="Unassembled WGS sequence"/>
</dbReference>
<gene>
    <name evidence="7" type="ORF">KC622_03745</name>
</gene>
<accession>A0A955I080</accession>
<dbReference type="PRINTS" id="PR01179">
    <property type="entry name" value="ODADCRBXLASE"/>
</dbReference>
<dbReference type="InterPro" id="IPR000183">
    <property type="entry name" value="Orn/DAP/Arg_de-COase"/>
</dbReference>
<dbReference type="AlphaFoldDB" id="A0A955I080"/>
<dbReference type="CDD" id="cd00622">
    <property type="entry name" value="PLPDE_III_ODC"/>
    <property type="match status" value="1"/>
</dbReference>
<dbReference type="InterPro" id="IPR029066">
    <property type="entry name" value="PLP-binding_barrel"/>
</dbReference>
<dbReference type="EMBL" id="JAGQLM010000172">
    <property type="protein sequence ID" value="MCA9375417.1"/>
    <property type="molecule type" value="Genomic_DNA"/>
</dbReference>
<dbReference type="InterPro" id="IPR022657">
    <property type="entry name" value="De-COase2_CS"/>
</dbReference>
<dbReference type="SUPFAM" id="SSF50621">
    <property type="entry name" value="Alanine racemase C-terminal domain-like"/>
    <property type="match status" value="1"/>
</dbReference>
<evidence type="ECO:0000259" key="6">
    <source>
        <dbReference type="Pfam" id="PF02784"/>
    </source>
</evidence>
<evidence type="ECO:0000256" key="1">
    <source>
        <dbReference type="ARBA" id="ARBA00001933"/>
    </source>
</evidence>
<evidence type="ECO:0000256" key="5">
    <source>
        <dbReference type="PIRSR" id="PIRSR600183-50"/>
    </source>
</evidence>
<dbReference type="PANTHER" id="PTHR11482">
    <property type="entry name" value="ARGININE/DIAMINOPIMELATE/ORNITHINE DECARBOXYLASE"/>
    <property type="match status" value="1"/>
</dbReference>
<sequence>MSNLKDYFQADKTPVLFIDGSKVRQNCRNFKRSFPSATFFYSVKANSSPNVLKLIFDQGFGFDVASVEEIKQLLSFGVPAERIVFSAPTKIPSHIEYAFRNGIRVFSFDSDIEIEKIARLAPGSNLIGRIGVNNKGSEWPLVGKFGIPDSDIVRLYKFALEKGLTPAGVSFHVGSQNKSPQAWSSALDKMSRVVKELKESSIRINIINIGGGFPVEYVEEVPDLSEYSKEINKSFESLFGYEEFSLYIEPGRSVVGNTGYLVVEVINRSYRDGENWLYIDVGAYHGLQETLEGFKYKVAHQMGDDKCVEYTIAGASCDSTDSFMKGTLLPESLGLGDRLIFLNTGAYTTSYEYYNGLRFPETVVS</sequence>
<feature type="domain" description="Orn/DAP/Arg decarboxylase 2 N-terminal" evidence="6">
    <location>
        <begin position="22"/>
        <end position="255"/>
    </location>
</feature>
<dbReference type="PROSITE" id="PS00879">
    <property type="entry name" value="ODR_DC_2_2"/>
    <property type="match status" value="1"/>
</dbReference>
<evidence type="ECO:0000256" key="3">
    <source>
        <dbReference type="ARBA" id="ARBA00022898"/>
    </source>
</evidence>
<evidence type="ECO:0000313" key="7">
    <source>
        <dbReference type="EMBL" id="MCA9375417.1"/>
    </source>
</evidence>
<reference evidence="7" key="2">
    <citation type="journal article" date="2021" name="Microbiome">
        <title>Successional dynamics and alternative stable states in a saline activated sludge microbial community over 9 years.</title>
        <authorList>
            <person name="Wang Y."/>
            <person name="Ye J."/>
            <person name="Ju F."/>
            <person name="Liu L."/>
            <person name="Boyd J.A."/>
            <person name="Deng Y."/>
            <person name="Parks D.H."/>
            <person name="Jiang X."/>
            <person name="Yin X."/>
            <person name="Woodcroft B.J."/>
            <person name="Tyson G.W."/>
            <person name="Hugenholtz P."/>
            <person name="Polz M.F."/>
            <person name="Zhang T."/>
        </authorList>
    </citation>
    <scope>NUCLEOTIDE SEQUENCE</scope>
    <source>
        <strain evidence="7">HKST-UBA16</strain>
    </source>
</reference>
<dbReference type="InterPro" id="IPR022644">
    <property type="entry name" value="De-COase2_N"/>
</dbReference>
<dbReference type="GO" id="GO:0005737">
    <property type="term" value="C:cytoplasm"/>
    <property type="evidence" value="ECO:0007669"/>
    <property type="project" value="TreeGrafter"/>
</dbReference>
<dbReference type="PANTHER" id="PTHR11482:SF6">
    <property type="entry name" value="ORNITHINE DECARBOXYLASE 1-RELATED"/>
    <property type="match status" value="1"/>
</dbReference>
<dbReference type="GO" id="GO:0004586">
    <property type="term" value="F:ornithine decarboxylase activity"/>
    <property type="evidence" value="ECO:0007669"/>
    <property type="project" value="TreeGrafter"/>
</dbReference>
<evidence type="ECO:0000256" key="4">
    <source>
        <dbReference type="ARBA" id="ARBA00023239"/>
    </source>
</evidence>
<keyword evidence="3 5" id="KW-0663">Pyridoxal phosphate</keyword>
<comment type="similarity">
    <text evidence="2">Belongs to the Orn/Lys/Arg decarboxylase class-II family.</text>
</comment>